<keyword evidence="1" id="KW-1133">Transmembrane helix</keyword>
<feature type="transmembrane region" description="Helical" evidence="1">
    <location>
        <begin position="269"/>
        <end position="287"/>
    </location>
</feature>
<evidence type="ECO:0000313" key="3">
    <source>
        <dbReference type="Proteomes" id="UP000823616"/>
    </source>
</evidence>
<dbReference type="AlphaFoldDB" id="A0A9D9EMA0"/>
<reference evidence="2" key="1">
    <citation type="submission" date="2020-10" db="EMBL/GenBank/DDBJ databases">
        <authorList>
            <person name="Gilroy R."/>
        </authorList>
    </citation>
    <scope>NUCLEOTIDE SEQUENCE</scope>
    <source>
        <strain evidence="2">B3-4054</strain>
    </source>
</reference>
<organism evidence="2 3">
    <name type="scientific">Candidatus Avitreponema avistercoris</name>
    <dbReference type="NCBI Taxonomy" id="2840705"/>
    <lineage>
        <taxon>Bacteria</taxon>
        <taxon>Pseudomonadati</taxon>
        <taxon>Spirochaetota</taxon>
        <taxon>Spirochaetia</taxon>
        <taxon>Spirochaetales</taxon>
        <taxon>Candidatus Avitreponema</taxon>
    </lineage>
</organism>
<accession>A0A9D9EMA0</accession>
<keyword evidence="1" id="KW-0472">Membrane</keyword>
<comment type="caution">
    <text evidence="2">The sequence shown here is derived from an EMBL/GenBank/DDBJ whole genome shotgun (WGS) entry which is preliminary data.</text>
</comment>
<proteinExistence type="predicted"/>
<feature type="transmembrane region" description="Helical" evidence="1">
    <location>
        <begin position="53"/>
        <end position="72"/>
    </location>
</feature>
<dbReference type="Proteomes" id="UP000823616">
    <property type="component" value="Unassembled WGS sequence"/>
</dbReference>
<sequence length="342" mass="37367">MKRALILVPVFLLNLLLWSLLCPFFAGLARPETFYALADGKYSLFFSRTAETALQFIPGAAVLSFAVIFVFIMRHGVKKPAGFLVFAGIFIFTAAVLEPVSVILHTRWFPAGEETEARLREETVRTPESGFIREYEPGRRILWLEAPQGGQNTAAETVQGFMAADLKKSGGMPRLSVPGTGVLRPEEGRLETRGEVFAVSGFDPEICSKTGAPAFLRALARDTERTHTILADALAASPADYAWIGGAFFFSAAALFFFCVLTDWKLLNVMLFALSLRGLYRIFPLLADGEPYIFLRKILPPVVPDAAAAALPALGFAAVLTVLGFTLLLPRYRRKNPGGAEA</sequence>
<feature type="transmembrane region" description="Helical" evidence="1">
    <location>
        <begin position="307"/>
        <end position="329"/>
    </location>
</feature>
<gene>
    <name evidence="2" type="ORF">IAA96_03205</name>
</gene>
<protein>
    <submittedName>
        <fullName evidence="2">Uncharacterized protein</fullName>
    </submittedName>
</protein>
<name>A0A9D9EMA0_9SPIR</name>
<keyword evidence="1" id="KW-0812">Transmembrane</keyword>
<feature type="transmembrane region" description="Helical" evidence="1">
    <location>
        <begin position="241"/>
        <end position="262"/>
    </location>
</feature>
<evidence type="ECO:0000256" key="1">
    <source>
        <dbReference type="SAM" id="Phobius"/>
    </source>
</evidence>
<dbReference type="EMBL" id="JADIMS010000054">
    <property type="protein sequence ID" value="MBO8450094.1"/>
    <property type="molecule type" value="Genomic_DNA"/>
</dbReference>
<feature type="transmembrane region" description="Helical" evidence="1">
    <location>
        <begin position="84"/>
        <end position="104"/>
    </location>
</feature>
<reference evidence="2" key="2">
    <citation type="journal article" date="2021" name="PeerJ">
        <title>Extensive microbial diversity within the chicken gut microbiome revealed by metagenomics and culture.</title>
        <authorList>
            <person name="Gilroy R."/>
            <person name="Ravi A."/>
            <person name="Getino M."/>
            <person name="Pursley I."/>
            <person name="Horton D.L."/>
            <person name="Alikhan N.F."/>
            <person name="Baker D."/>
            <person name="Gharbi K."/>
            <person name="Hall N."/>
            <person name="Watson M."/>
            <person name="Adriaenssens E.M."/>
            <person name="Foster-Nyarko E."/>
            <person name="Jarju S."/>
            <person name="Secka A."/>
            <person name="Antonio M."/>
            <person name="Oren A."/>
            <person name="Chaudhuri R.R."/>
            <person name="La Ragione R."/>
            <person name="Hildebrand F."/>
            <person name="Pallen M.J."/>
        </authorList>
    </citation>
    <scope>NUCLEOTIDE SEQUENCE</scope>
    <source>
        <strain evidence="2">B3-4054</strain>
    </source>
</reference>
<evidence type="ECO:0000313" key="2">
    <source>
        <dbReference type="EMBL" id="MBO8450094.1"/>
    </source>
</evidence>